<comment type="caution">
    <text evidence="1">The sequence shown here is derived from an EMBL/GenBank/DDBJ whole genome shotgun (WGS) entry which is preliminary data.</text>
</comment>
<protein>
    <submittedName>
        <fullName evidence="1">Uncharacterized protein</fullName>
    </submittedName>
</protein>
<reference evidence="1 2" key="1">
    <citation type="submission" date="2018-08" db="EMBL/GenBank/DDBJ databases">
        <title>A genome reference for cultivated species of the human gut microbiota.</title>
        <authorList>
            <person name="Zou Y."/>
            <person name="Xue W."/>
            <person name="Luo G."/>
        </authorList>
    </citation>
    <scope>NUCLEOTIDE SEQUENCE [LARGE SCALE GENOMIC DNA]</scope>
    <source>
        <strain evidence="1 2">AM35-14</strain>
    </source>
</reference>
<dbReference type="EMBL" id="QSHZ01000047">
    <property type="protein sequence ID" value="RHC48476.1"/>
    <property type="molecule type" value="Genomic_DNA"/>
</dbReference>
<gene>
    <name evidence="1" type="ORF">DW839_28540</name>
</gene>
<evidence type="ECO:0000313" key="1">
    <source>
        <dbReference type="EMBL" id="RHC48476.1"/>
    </source>
</evidence>
<proteinExistence type="predicted"/>
<organism evidence="1 2">
    <name type="scientific">Enterocloster bolteae</name>
    <dbReference type="NCBI Taxonomy" id="208479"/>
    <lineage>
        <taxon>Bacteria</taxon>
        <taxon>Bacillati</taxon>
        <taxon>Bacillota</taxon>
        <taxon>Clostridia</taxon>
        <taxon>Lachnospirales</taxon>
        <taxon>Lachnospiraceae</taxon>
        <taxon>Enterocloster</taxon>
    </lineage>
</organism>
<evidence type="ECO:0000313" key="2">
    <source>
        <dbReference type="Proteomes" id="UP000283975"/>
    </source>
</evidence>
<sequence length="145" mass="16926">MLEKNYLKHGDLVFANTTIVPNDFMVGFVEKVDEENDCVVIREIGSERLCNYSNEFFTVINKEKLGYEILEGVQYKIYKKVTKAFADYTPYYTRFKSLSFDGDICTVEARVAFEQDTIFEISFPYNNKTSIKEIGKMLKEKDKKC</sequence>
<dbReference type="Proteomes" id="UP000283975">
    <property type="component" value="Unassembled WGS sequence"/>
</dbReference>
<dbReference type="AlphaFoldDB" id="A0A414AIU9"/>
<accession>A0A414AIU9</accession>
<name>A0A414AIU9_9FIRM</name>